<reference evidence="9" key="1">
    <citation type="journal article" date="2019" name="Int. J. Syst. Evol. Microbiol.">
        <title>The Global Catalogue of Microorganisms (GCM) 10K type strain sequencing project: providing services to taxonomists for standard genome sequencing and annotation.</title>
        <authorList>
            <consortium name="The Broad Institute Genomics Platform"/>
            <consortium name="The Broad Institute Genome Sequencing Center for Infectious Disease"/>
            <person name="Wu L."/>
            <person name="Ma J."/>
        </authorList>
    </citation>
    <scope>NUCLEOTIDE SEQUENCE [LARGE SCALE GENOMIC DNA]</scope>
    <source>
        <strain evidence="9">JCM 31921</strain>
    </source>
</reference>
<keyword evidence="5 7" id="KW-0378">Hydrolase</keyword>
<feature type="binding site" evidence="7">
    <location>
        <position position="110"/>
    </location>
    <ligand>
        <name>Zn(2+)</name>
        <dbReference type="ChEBI" id="CHEBI:29105"/>
        <note>catalytic</note>
    </ligand>
</feature>
<keyword evidence="7" id="KW-0698">rRNA processing</keyword>
<dbReference type="RefSeq" id="WP_344824454.1">
    <property type="nucleotide sequence ID" value="NZ_BAABEZ010000022.1"/>
</dbReference>
<dbReference type="Gene3D" id="3.40.390.30">
    <property type="entry name" value="Metalloproteases ('zincins'), catalytic domain"/>
    <property type="match status" value="1"/>
</dbReference>
<protein>
    <recommendedName>
        <fullName evidence="7">Endoribonuclease YbeY</fullName>
        <ecNumber evidence="7">3.1.-.-</ecNumber>
    </recommendedName>
</protein>
<dbReference type="PANTHER" id="PTHR46986:SF1">
    <property type="entry name" value="ENDORIBONUCLEASE YBEY, CHLOROPLASTIC"/>
    <property type="match status" value="1"/>
</dbReference>
<accession>A0ABP8MR02</accession>
<keyword evidence="4 7" id="KW-0255">Endonuclease</keyword>
<keyword evidence="6 7" id="KW-0862">Zinc</keyword>
<dbReference type="EMBL" id="BAABEZ010000022">
    <property type="protein sequence ID" value="GAA4453415.1"/>
    <property type="molecule type" value="Genomic_DNA"/>
</dbReference>
<dbReference type="Pfam" id="PF02130">
    <property type="entry name" value="YbeY"/>
    <property type="match status" value="1"/>
</dbReference>
<keyword evidence="7" id="KW-0690">Ribosome biogenesis</keyword>
<feature type="binding site" evidence="7">
    <location>
        <position position="114"/>
    </location>
    <ligand>
        <name>Zn(2+)</name>
        <dbReference type="ChEBI" id="CHEBI:29105"/>
        <note>catalytic</note>
    </ligand>
</feature>
<gene>
    <name evidence="7 8" type="primary">ybeY</name>
    <name evidence="8" type="ORF">GCM10023092_13740</name>
</gene>
<comment type="function">
    <text evidence="7">Single strand-specific metallo-endoribonuclease involved in late-stage 70S ribosome quality control and in maturation of the 3' terminus of the 16S rRNA.</text>
</comment>
<keyword evidence="7" id="KW-0963">Cytoplasm</keyword>
<dbReference type="NCBIfam" id="TIGR00043">
    <property type="entry name" value="rRNA maturation RNase YbeY"/>
    <property type="match status" value="1"/>
</dbReference>
<dbReference type="Proteomes" id="UP001501410">
    <property type="component" value="Unassembled WGS sequence"/>
</dbReference>
<evidence type="ECO:0000256" key="6">
    <source>
        <dbReference type="ARBA" id="ARBA00022833"/>
    </source>
</evidence>
<comment type="caution">
    <text evidence="8">The sequence shown here is derived from an EMBL/GenBank/DDBJ whole genome shotgun (WGS) entry which is preliminary data.</text>
</comment>
<dbReference type="SUPFAM" id="SSF55486">
    <property type="entry name" value="Metalloproteases ('zincins'), catalytic domain"/>
    <property type="match status" value="1"/>
</dbReference>
<evidence type="ECO:0000313" key="8">
    <source>
        <dbReference type="EMBL" id="GAA4453415.1"/>
    </source>
</evidence>
<keyword evidence="3 7" id="KW-0479">Metal-binding</keyword>
<dbReference type="InterPro" id="IPR002036">
    <property type="entry name" value="YbeY"/>
</dbReference>
<evidence type="ECO:0000256" key="5">
    <source>
        <dbReference type="ARBA" id="ARBA00022801"/>
    </source>
</evidence>
<evidence type="ECO:0000256" key="3">
    <source>
        <dbReference type="ARBA" id="ARBA00022723"/>
    </source>
</evidence>
<dbReference type="InterPro" id="IPR023091">
    <property type="entry name" value="MetalPrtase_cat_dom_sf_prd"/>
</dbReference>
<keyword evidence="2 7" id="KW-0540">Nuclease</keyword>
<name>A0ABP8MR02_9BACT</name>
<evidence type="ECO:0000256" key="1">
    <source>
        <dbReference type="ARBA" id="ARBA00010875"/>
    </source>
</evidence>
<keyword evidence="9" id="KW-1185">Reference proteome</keyword>
<dbReference type="HAMAP" id="MF_00009">
    <property type="entry name" value="Endoribonucl_YbeY"/>
    <property type="match status" value="1"/>
</dbReference>
<evidence type="ECO:0000256" key="2">
    <source>
        <dbReference type="ARBA" id="ARBA00022722"/>
    </source>
</evidence>
<comment type="similarity">
    <text evidence="1 7">Belongs to the endoribonuclease YbeY family.</text>
</comment>
<proteinExistence type="inferred from homology"/>
<comment type="cofactor">
    <cofactor evidence="7">
        <name>Zn(2+)</name>
        <dbReference type="ChEBI" id="CHEBI:29105"/>
    </cofactor>
    <text evidence="7">Binds 1 zinc ion.</text>
</comment>
<dbReference type="EC" id="3.1.-.-" evidence="7"/>
<evidence type="ECO:0000313" key="9">
    <source>
        <dbReference type="Proteomes" id="UP001501410"/>
    </source>
</evidence>
<dbReference type="PANTHER" id="PTHR46986">
    <property type="entry name" value="ENDORIBONUCLEASE YBEY, CHLOROPLASTIC"/>
    <property type="match status" value="1"/>
</dbReference>
<evidence type="ECO:0000256" key="4">
    <source>
        <dbReference type="ARBA" id="ARBA00022759"/>
    </source>
</evidence>
<sequence>MSAHFYEQEIQSGLKNKRRLAGWLNGRVQHYLEGIRKVRLSYIFCSDEALLKINREYLDHDTYTDIITFDMSESESEVVGEIYISVERVAENAQRFSVSYENELHRVIFHGMLHLCGFGDKKPAEKAEMRTAEDECLEAYFAA</sequence>
<feature type="binding site" evidence="7">
    <location>
        <position position="120"/>
    </location>
    <ligand>
        <name>Zn(2+)</name>
        <dbReference type="ChEBI" id="CHEBI:29105"/>
        <note>catalytic</note>
    </ligand>
</feature>
<organism evidence="8 9">
    <name type="scientific">Rurimicrobium arvi</name>
    <dbReference type="NCBI Taxonomy" id="2049916"/>
    <lineage>
        <taxon>Bacteria</taxon>
        <taxon>Pseudomonadati</taxon>
        <taxon>Bacteroidota</taxon>
        <taxon>Chitinophagia</taxon>
        <taxon>Chitinophagales</taxon>
        <taxon>Chitinophagaceae</taxon>
        <taxon>Rurimicrobium</taxon>
    </lineage>
</organism>
<comment type="subcellular location">
    <subcellularLocation>
        <location evidence="7">Cytoplasm</location>
    </subcellularLocation>
</comment>
<evidence type="ECO:0000256" key="7">
    <source>
        <dbReference type="HAMAP-Rule" id="MF_00009"/>
    </source>
</evidence>